<dbReference type="AlphaFoldDB" id="A0A286DSW0"/>
<dbReference type="Pfam" id="PF16289">
    <property type="entry name" value="PIN_12"/>
    <property type="match status" value="1"/>
</dbReference>
<organism evidence="2 3">
    <name type="scientific">Candidatus Pantoea floridensis</name>
    <dbReference type="NCBI Taxonomy" id="1938870"/>
    <lineage>
        <taxon>Bacteria</taxon>
        <taxon>Pseudomonadati</taxon>
        <taxon>Pseudomonadota</taxon>
        <taxon>Gammaproteobacteria</taxon>
        <taxon>Enterobacterales</taxon>
        <taxon>Erwiniaceae</taxon>
        <taxon>Pantoea</taxon>
    </lineage>
</organism>
<protein>
    <recommendedName>
        <fullName evidence="1">DUF4935 domain-containing protein</fullName>
    </recommendedName>
</protein>
<gene>
    <name evidence="2" type="ORF">SAMN06273570_5220</name>
</gene>
<sequence length="369" mass="42042">MELQTRLVFIDTSAYQAKRFLFGHYDLARLETMVTEGKIHLLVTDVIRSEIEAHIIKFADDAVSQLKRFQKVGAFLRVADESTGGGLFAKVNAEEVLAEAMAKFRALMDNGLTEQISVSIVDPAQIFRDYFSAAPPFHREAKKSEFPDAFSLAAVDKVARDRHHRVYIISADGDMKAVADRNPNFIHLEKLEHLLNLVNRNDEELTGLPGFADGVLQQLMEHVMTTAREKLENGEFIPNSSGNADFDVSDIFIFDIDIAEKQLIEVDQNGATYDLEFSVSLLATYDSVDYSGVNWDREDRVMYGMRETSDTFRHKEQYAATVVIGFYEGLRQNAEIERLDFEHDVFDLDIDEAEYIEKPNDHMFGWTEQ</sequence>
<evidence type="ECO:0000313" key="3">
    <source>
        <dbReference type="Proteomes" id="UP000219271"/>
    </source>
</evidence>
<keyword evidence="3" id="KW-1185">Reference proteome</keyword>
<accession>A0A286DSW0</accession>
<dbReference type="EMBL" id="OCMY01000005">
    <property type="protein sequence ID" value="SOD61634.1"/>
    <property type="molecule type" value="Genomic_DNA"/>
</dbReference>
<feature type="domain" description="DUF4935" evidence="1">
    <location>
        <begin position="8"/>
        <end position="175"/>
    </location>
</feature>
<dbReference type="InterPro" id="IPR032557">
    <property type="entry name" value="DUF4935"/>
</dbReference>
<reference evidence="3" key="1">
    <citation type="submission" date="2017-09" db="EMBL/GenBank/DDBJ databases">
        <authorList>
            <person name="Varghese N."/>
            <person name="Submissions S."/>
        </authorList>
    </citation>
    <scope>NUCLEOTIDE SEQUENCE [LARGE SCALE GENOMIC DNA]</scope>
    <source>
        <strain evidence="3">JKS000234</strain>
    </source>
</reference>
<dbReference type="RefSeq" id="WP_097098689.1">
    <property type="nucleotide sequence ID" value="NZ_OCMY01000005.1"/>
</dbReference>
<evidence type="ECO:0000313" key="2">
    <source>
        <dbReference type="EMBL" id="SOD61634.1"/>
    </source>
</evidence>
<dbReference type="Proteomes" id="UP000219271">
    <property type="component" value="Unassembled WGS sequence"/>
</dbReference>
<dbReference type="OrthoDB" id="9766796at2"/>
<evidence type="ECO:0000259" key="1">
    <source>
        <dbReference type="Pfam" id="PF16289"/>
    </source>
</evidence>
<name>A0A286DSW0_9GAMM</name>
<proteinExistence type="predicted"/>